<accession>A0A8C4PU70</accession>
<evidence type="ECO:0000256" key="1">
    <source>
        <dbReference type="ARBA" id="ARBA00004651"/>
    </source>
</evidence>
<evidence type="ECO:0000256" key="5">
    <source>
        <dbReference type="ARBA" id="ARBA00022692"/>
    </source>
</evidence>
<evidence type="ECO:0000256" key="9">
    <source>
        <dbReference type="ARBA" id="ARBA00023170"/>
    </source>
</evidence>
<dbReference type="Proteomes" id="UP000694387">
    <property type="component" value="Chromosome 26"/>
</dbReference>
<protein>
    <recommendedName>
        <fullName evidence="11">Vomeronasal type-1 receptor</fullName>
    </recommendedName>
</protein>
<keyword evidence="14" id="KW-1185">Reference proteome</keyword>
<evidence type="ECO:0000256" key="6">
    <source>
        <dbReference type="ARBA" id="ARBA00022989"/>
    </source>
</evidence>
<reference evidence="13" key="2">
    <citation type="submission" date="2025-08" db="UniProtKB">
        <authorList>
            <consortium name="Ensembl"/>
        </authorList>
    </citation>
    <scope>IDENTIFICATION</scope>
</reference>
<dbReference type="InterPro" id="IPR017452">
    <property type="entry name" value="GPCR_Rhodpsn_7TM"/>
</dbReference>
<reference evidence="13" key="3">
    <citation type="submission" date="2025-09" db="UniProtKB">
        <authorList>
            <consortium name="Ensembl"/>
        </authorList>
    </citation>
    <scope>IDENTIFICATION</scope>
</reference>
<feature type="transmembrane region" description="Helical" evidence="11">
    <location>
        <begin position="245"/>
        <end position="271"/>
    </location>
</feature>
<feature type="transmembrane region" description="Helical" evidence="11">
    <location>
        <begin position="277"/>
        <end position="300"/>
    </location>
</feature>
<evidence type="ECO:0000256" key="4">
    <source>
        <dbReference type="ARBA" id="ARBA00022507"/>
    </source>
</evidence>
<dbReference type="GO" id="GO:0005886">
    <property type="term" value="C:plasma membrane"/>
    <property type="evidence" value="ECO:0007669"/>
    <property type="project" value="UniProtKB-SubCell"/>
</dbReference>
<dbReference type="InterPro" id="IPR004072">
    <property type="entry name" value="Vmron_rcpt_1"/>
</dbReference>
<name>A0A8C4PU70_EQUAS</name>
<dbReference type="GO" id="GO:0016503">
    <property type="term" value="F:pheromone receptor activity"/>
    <property type="evidence" value="ECO:0007669"/>
    <property type="project" value="InterPro"/>
</dbReference>
<dbReference type="SUPFAM" id="SSF81321">
    <property type="entry name" value="Family A G protein-coupled receptor-like"/>
    <property type="match status" value="1"/>
</dbReference>
<keyword evidence="6 11" id="KW-1133">Transmembrane helix</keyword>
<feature type="transmembrane region" description="Helical" evidence="11">
    <location>
        <begin position="143"/>
        <end position="162"/>
    </location>
</feature>
<gene>
    <name evidence="13" type="primary">LOC106840978</name>
</gene>
<reference evidence="13 14" key="1">
    <citation type="journal article" date="2020" name="Nat. Commun.">
        <title>Donkey genomes provide new insights into domestication and selection for coat color.</title>
        <authorList>
            <person name="Wang"/>
            <person name="C."/>
            <person name="Li"/>
            <person name="H."/>
            <person name="Guo"/>
            <person name="Y."/>
            <person name="Huang"/>
            <person name="J."/>
            <person name="Sun"/>
            <person name="Y."/>
            <person name="Min"/>
            <person name="J."/>
            <person name="Wang"/>
            <person name="J."/>
            <person name="Fang"/>
            <person name="X."/>
            <person name="Zhao"/>
            <person name="Z."/>
            <person name="Wang"/>
            <person name="S."/>
            <person name="Zhang"/>
            <person name="Y."/>
            <person name="Liu"/>
            <person name="Q."/>
            <person name="Jiang"/>
            <person name="Q."/>
            <person name="Wang"/>
            <person name="X."/>
            <person name="Guo"/>
            <person name="Y."/>
            <person name="Yang"/>
            <person name="C."/>
            <person name="Wang"/>
            <person name="Y."/>
            <person name="Tian"/>
            <person name="F."/>
            <person name="Zhuang"/>
            <person name="G."/>
            <person name="Fan"/>
            <person name="Y."/>
            <person name="Gao"/>
            <person name="Q."/>
            <person name="Li"/>
            <person name="Y."/>
            <person name="Ju"/>
            <person name="Z."/>
            <person name="Li"/>
            <person name="J."/>
            <person name="Li"/>
            <person name="R."/>
            <person name="Hou"/>
            <person name="M."/>
            <person name="Yang"/>
            <person name="G."/>
            <person name="Liu"/>
            <person name="G."/>
            <person name="Liu"/>
            <person name="W."/>
            <person name="Guo"/>
            <person name="J."/>
            <person name="Pan"/>
            <person name="S."/>
            <person name="Fan"/>
            <person name="G."/>
            <person name="Zhang"/>
            <person name="W."/>
            <person name="Zhang"/>
            <person name="R."/>
            <person name="Yu"/>
            <person name="J."/>
            <person name="Zhang"/>
            <person name="X."/>
            <person name="Yin"/>
            <person name="Q."/>
            <person name="Ji"/>
            <person name="C."/>
            <person name="Jin"/>
            <person name="Y."/>
            <person name="Yue"/>
            <person name="G."/>
            <person name="Liu"/>
            <person name="M."/>
            <person name="Xu"/>
            <person name="J."/>
            <person name="Liu"/>
            <person name="S."/>
            <person name="Jordana"/>
            <person name="J."/>
            <person name="Noce"/>
            <person name="A."/>
            <person name="Amills"/>
            <person name="M."/>
            <person name="Wu"/>
            <person name="D.D."/>
            <person name="Li"/>
            <person name="S."/>
            <person name="Zhou"/>
            <person name="X. and Zhong"/>
            <person name="J."/>
        </authorList>
    </citation>
    <scope>NUCLEOTIDE SEQUENCE [LARGE SCALE GENOMIC DNA]</scope>
</reference>
<sequence length="310" mass="35738">PVTYPSISMYFQKNVLRTIWEEAVKIIFLLQIGVGTLANVILFFYNVSPIFFEHRQRPSHTILTHMSVVNVLVLLSSGIPHTTAVFLLRNPLSTLGCKFSFYISRVARQTTLCCTCVLSTHQFFTLFPGRVECLMLRGRAPKVVGPFCCICWIFSFLIHIFLPMKLTTSQDMENDTDFRGTWFCPSSHFTSRMFTLLSISDAMFLGLMGWASGSSVLLLRRHHQRVQHIHTPNGSHKFLPEIRAVYTLLMLVVTFVIPYMLNSIFTFYITYFLDTRLWWMQICNITALCFPTFSPLLLILRDPRTPSFCS</sequence>
<evidence type="ECO:0000256" key="2">
    <source>
        <dbReference type="ARBA" id="ARBA00010663"/>
    </source>
</evidence>
<evidence type="ECO:0000256" key="8">
    <source>
        <dbReference type="ARBA" id="ARBA00023136"/>
    </source>
</evidence>
<feature type="transmembrane region" description="Helical" evidence="11">
    <location>
        <begin position="26"/>
        <end position="47"/>
    </location>
</feature>
<evidence type="ECO:0000256" key="11">
    <source>
        <dbReference type="RuleBase" id="RU364061"/>
    </source>
</evidence>
<evidence type="ECO:0000313" key="13">
    <source>
        <dbReference type="Ensembl" id="ENSEASP00005030382.2"/>
    </source>
</evidence>
<dbReference type="GO" id="GO:0019236">
    <property type="term" value="P:response to pheromone"/>
    <property type="evidence" value="ECO:0007669"/>
    <property type="project" value="UniProtKB-KW"/>
</dbReference>
<keyword evidence="9 11" id="KW-0675">Receptor</keyword>
<dbReference type="Ensembl" id="ENSEAST00005033032.2">
    <property type="protein sequence ID" value="ENSEASP00005030382.2"/>
    <property type="gene ID" value="ENSEASG00005020689.2"/>
</dbReference>
<keyword evidence="4 11" id="KW-0589">Pheromone response</keyword>
<feature type="domain" description="G-protein coupled receptors family 1 profile" evidence="12">
    <location>
        <begin position="35"/>
        <end position="298"/>
    </location>
</feature>
<dbReference type="PROSITE" id="PS50262">
    <property type="entry name" value="G_PROTEIN_RECEP_F1_2"/>
    <property type="match status" value="1"/>
</dbReference>
<dbReference type="AlphaFoldDB" id="A0A8C4PU70"/>
<evidence type="ECO:0000256" key="10">
    <source>
        <dbReference type="ARBA" id="ARBA00023224"/>
    </source>
</evidence>
<keyword evidence="10 11" id="KW-0807">Transducer</keyword>
<dbReference type="GO" id="GO:0007606">
    <property type="term" value="P:sensory perception of chemical stimulus"/>
    <property type="evidence" value="ECO:0007669"/>
    <property type="project" value="UniProtKB-ARBA"/>
</dbReference>
<keyword evidence="5 11" id="KW-0812">Transmembrane</keyword>
<evidence type="ECO:0000256" key="7">
    <source>
        <dbReference type="ARBA" id="ARBA00023040"/>
    </source>
</evidence>
<evidence type="ECO:0000313" key="14">
    <source>
        <dbReference type="Proteomes" id="UP000694387"/>
    </source>
</evidence>
<dbReference type="FunFam" id="1.20.1070.10:FF:000120">
    <property type="entry name" value="Vomeronasal type-1 receptor"/>
    <property type="match status" value="1"/>
</dbReference>
<evidence type="ECO:0000259" key="12">
    <source>
        <dbReference type="PROSITE" id="PS50262"/>
    </source>
</evidence>
<proteinExistence type="inferred from homology"/>
<evidence type="ECO:0000256" key="3">
    <source>
        <dbReference type="ARBA" id="ARBA00022475"/>
    </source>
</evidence>
<keyword evidence="3 11" id="KW-1003">Cell membrane</keyword>
<organism evidence="13 14">
    <name type="scientific">Equus asinus</name>
    <name type="common">Donkey</name>
    <name type="synonym">Equus africanus asinus</name>
    <dbReference type="NCBI Taxonomy" id="9793"/>
    <lineage>
        <taxon>Eukaryota</taxon>
        <taxon>Metazoa</taxon>
        <taxon>Chordata</taxon>
        <taxon>Craniata</taxon>
        <taxon>Vertebrata</taxon>
        <taxon>Euteleostomi</taxon>
        <taxon>Mammalia</taxon>
        <taxon>Eutheria</taxon>
        <taxon>Laurasiatheria</taxon>
        <taxon>Perissodactyla</taxon>
        <taxon>Equidae</taxon>
        <taxon>Equus</taxon>
    </lineage>
</organism>
<keyword evidence="8 11" id="KW-0472">Membrane</keyword>
<dbReference type="Pfam" id="PF03402">
    <property type="entry name" value="V1R"/>
    <property type="match status" value="1"/>
</dbReference>
<comment type="subcellular location">
    <subcellularLocation>
        <location evidence="1 11">Cell membrane</location>
        <topology evidence="1 11">Multi-pass membrane protein</topology>
    </subcellularLocation>
</comment>
<comment type="similarity">
    <text evidence="2 11">Belongs to the G-protein coupled receptor 1 family.</text>
</comment>
<dbReference type="GeneTree" id="ENSGT00960000186612"/>
<dbReference type="PANTHER" id="PTHR24062">
    <property type="entry name" value="VOMERONASAL TYPE-1 RECEPTOR"/>
    <property type="match status" value="1"/>
</dbReference>
<dbReference type="Gene3D" id="1.20.1070.10">
    <property type="entry name" value="Rhodopsin 7-helix transmembrane proteins"/>
    <property type="match status" value="1"/>
</dbReference>
<feature type="transmembrane region" description="Helical" evidence="11">
    <location>
        <begin position="196"/>
        <end position="219"/>
    </location>
</feature>
<keyword evidence="7 11" id="KW-0297">G-protein coupled receptor</keyword>